<evidence type="ECO:0000256" key="2">
    <source>
        <dbReference type="ARBA" id="ARBA00006464"/>
    </source>
</evidence>
<dbReference type="InterPro" id="IPR003362">
    <property type="entry name" value="Bact_transf"/>
</dbReference>
<dbReference type="AlphaFoldDB" id="A0AAX1BL36"/>
<evidence type="ECO:0000259" key="9">
    <source>
        <dbReference type="Pfam" id="PF02397"/>
    </source>
</evidence>
<evidence type="ECO:0000313" key="11">
    <source>
        <dbReference type="Proteomes" id="UP000245817"/>
    </source>
</evidence>
<dbReference type="EMBL" id="PCFF01000058">
    <property type="protein sequence ID" value="PVU58639.1"/>
    <property type="molecule type" value="Genomic_DNA"/>
</dbReference>
<sequence>MRLQGLEVDMDKLTYRVSKRSFDYLVSALLILIVSPVILLVAVVIKITSKGPVLYCQKRVGKYGKEFNMYKFRTMVINAEAILQDKINKDADFRAEWEKYQSVARDPRITKIGKILRRTSLDELPQLLNVLKGDMSLVGARPITADQIKMFKEGFSYYILSRPGMTGLYQVNGRNNLTFEQRVEIDTKYIKEKSFILDIMILLKTFRVVISGDGAT</sequence>
<accession>A0AAX1BL36</accession>
<keyword evidence="6 8" id="KW-1133">Transmembrane helix</keyword>
<comment type="subcellular location">
    <subcellularLocation>
        <location evidence="1">Cell membrane</location>
    </subcellularLocation>
</comment>
<evidence type="ECO:0000256" key="1">
    <source>
        <dbReference type="ARBA" id="ARBA00004236"/>
    </source>
</evidence>
<feature type="transmembrane region" description="Helical" evidence="8">
    <location>
        <begin position="21"/>
        <end position="45"/>
    </location>
</feature>
<dbReference type="Pfam" id="PF02397">
    <property type="entry name" value="Bac_transf"/>
    <property type="match status" value="1"/>
</dbReference>
<dbReference type="PANTHER" id="PTHR30576">
    <property type="entry name" value="COLANIC BIOSYNTHESIS UDP-GLUCOSE LIPID CARRIER TRANSFERASE"/>
    <property type="match status" value="1"/>
</dbReference>
<dbReference type="GO" id="GO:0016780">
    <property type="term" value="F:phosphotransferase activity, for other substituted phosphate groups"/>
    <property type="evidence" value="ECO:0007669"/>
    <property type="project" value="TreeGrafter"/>
</dbReference>
<evidence type="ECO:0000256" key="3">
    <source>
        <dbReference type="ARBA" id="ARBA00022475"/>
    </source>
</evidence>
<evidence type="ECO:0000256" key="5">
    <source>
        <dbReference type="ARBA" id="ARBA00022692"/>
    </source>
</evidence>
<dbReference type="Proteomes" id="UP000245817">
    <property type="component" value="Unassembled WGS sequence"/>
</dbReference>
<organism evidence="10 11">
    <name type="scientific">Klebsiella pneumoniae</name>
    <dbReference type="NCBI Taxonomy" id="573"/>
    <lineage>
        <taxon>Bacteria</taxon>
        <taxon>Pseudomonadati</taxon>
        <taxon>Pseudomonadota</taxon>
        <taxon>Gammaproteobacteria</taxon>
        <taxon>Enterobacterales</taxon>
        <taxon>Enterobacteriaceae</taxon>
        <taxon>Klebsiella/Raoultella group</taxon>
        <taxon>Klebsiella</taxon>
        <taxon>Klebsiella pneumoniae complex</taxon>
    </lineage>
</organism>
<dbReference type="GO" id="GO:0005886">
    <property type="term" value="C:plasma membrane"/>
    <property type="evidence" value="ECO:0007669"/>
    <property type="project" value="UniProtKB-SubCell"/>
</dbReference>
<comment type="similarity">
    <text evidence="2">Belongs to the bacterial sugar transferase family.</text>
</comment>
<gene>
    <name evidence="10" type="ORF">CP554_25835</name>
</gene>
<reference evidence="10 11" key="1">
    <citation type="submission" date="2017-09" db="EMBL/GenBank/DDBJ databases">
        <title>Molecular Epidemiology of Livestock-Associated Methicillin Resistant Staphylococcus aureus (LA-MRSA) and Extended-Spectrum Beta-Lactamase (ESBL)-Producing Enterobacteriaceae in Pigs and Exposed Workers in Cameroon and South Africa.</title>
        <authorList>
            <person name="Founou L."/>
            <person name="Founou R.C."/>
            <person name="Allam M."/>
            <person name="Ismail A."/>
            <person name="Essack S.Y."/>
        </authorList>
    </citation>
    <scope>NUCLEOTIDE SEQUENCE [LARGE SCALE GENOMIC DNA]</scope>
    <source>
        <strain evidence="10 11">HH516E4IA</strain>
    </source>
</reference>
<comment type="caution">
    <text evidence="10">The sequence shown here is derived from an EMBL/GenBank/DDBJ whole genome shotgun (WGS) entry which is preliminary data.</text>
</comment>
<keyword evidence="7 8" id="KW-0472">Membrane</keyword>
<dbReference type="PANTHER" id="PTHR30576:SF4">
    <property type="entry name" value="UNDECAPRENYL-PHOSPHATE GALACTOSE PHOSPHOTRANSFERASE"/>
    <property type="match status" value="1"/>
</dbReference>
<evidence type="ECO:0000256" key="8">
    <source>
        <dbReference type="SAM" id="Phobius"/>
    </source>
</evidence>
<keyword evidence="5 8" id="KW-0812">Transmembrane</keyword>
<evidence type="ECO:0000256" key="7">
    <source>
        <dbReference type="ARBA" id="ARBA00023136"/>
    </source>
</evidence>
<evidence type="ECO:0000256" key="4">
    <source>
        <dbReference type="ARBA" id="ARBA00022679"/>
    </source>
</evidence>
<proteinExistence type="inferred from homology"/>
<feature type="domain" description="Bacterial sugar transferase" evidence="9">
    <location>
        <begin position="19"/>
        <end position="210"/>
    </location>
</feature>
<name>A0AAX1BL36_KLEPN</name>
<protein>
    <recommendedName>
        <fullName evidence="9">Bacterial sugar transferase domain-containing protein</fullName>
    </recommendedName>
</protein>
<keyword evidence="3" id="KW-1003">Cell membrane</keyword>
<evidence type="ECO:0000313" key="10">
    <source>
        <dbReference type="EMBL" id="PVU58639.1"/>
    </source>
</evidence>
<evidence type="ECO:0000256" key="6">
    <source>
        <dbReference type="ARBA" id="ARBA00022989"/>
    </source>
</evidence>
<keyword evidence="4" id="KW-0808">Transferase</keyword>